<keyword evidence="2 5" id="KW-0689">Ribosomal protein</keyword>
<evidence type="ECO:0000313" key="7">
    <source>
        <dbReference type="Proteomes" id="UP001559623"/>
    </source>
</evidence>
<evidence type="ECO:0000256" key="4">
    <source>
        <dbReference type="ARBA" id="ARBA00035204"/>
    </source>
</evidence>
<evidence type="ECO:0000256" key="3">
    <source>
        <dbReference type="ARBA" id="ARBA00023274"/>
    </source>
</evidence>
<dbReference type="NCBIfam" id="TIGR00012">
    <property type="entry name" value="L29"/>
    <property type="match status" value="1"/>
</dbReference>
<organism evidence="6 7">
    <name type="scientific">Selenomonas sputigena</name>
    <dbReference type="NCBI Taxonomy" id="69823"/>
    <lineage>
        <taxon>Bacteria</taxon>
        <taxon>Bacillati</taxon>
        <taxon>Bacillota</taxon>
        <taxon>Negativicutes</taxon>
        <taxon>Selenomonadales</taxon>
        <taxon>Selenomonadaceae</taxon>
        <taxon>Selenomonas</taxon>
    </lineage>
</organism>
<evidence type="ECO:0000313" key="6">
    <source>
        <dbReference type="EMBL" id="MEX5285618.1"/>
    </source>
</evidence>
<dbReference type="EMBL" id="JARVLH010000005">
    <property type="protein sequence ID" value="MEX5285618.1"/>
    <property type="molecule type" value="Genomic_DNA"/>
</dbReference>
<dbReference type="SUPFAM" id="SSF46561">
    <property type="entry name" value="Ribosomal protein L29 (L29p)"/>
    <property type="match status" value="1"/>
</dbReference>
<evidence type="ECO:0000256" key="1">
    <source>
        <dbReference type="ARBA" id="ARBA00009254"/>
    </source>
</evidence>
<dbReference type="PROSITE" id="PS00579">
    <property type="entry name" value="RIBOSOMAL_L29"/>
    <property type="match status" value="1"/>
</dbReference>
<comment type="caution">
    <text evidence="6">The sequence shown here is derived from an EMBL/GenBank/DDBJ whole genome shotgun (WGS) entry which is preliminary data.</text>
</comment>
<dbReference type="Pfam" id="PF00831">
    <property type="entry name" value="Ribosomal_L29"/>
    <property type="match status" value="1"/>
</dbReference>
<evidence type="ECO:0000256" key="5">
    <source>
        <dbReference type="HAMAP-Rule" id="MF_00374"/>
    </source>
</evidence>
<dbReference type="Gene3D" id="1.10.287.310">
    <property type="match status" value="1"/>
</dbReference>
<dbReference type="InterPro" id="IPR001854">
    <property type="entry name" value="Ribosomal_uL29"/>
</dbReference>
<gene>
    <name evidence="5 6" type="primary">rpmC</name>
    <name evidence="6" type="ORF">QCO44_08225</name>
</gene>
<dbReference type="PANTHER" id="PTHR10916:SF0">
    <property type="entry name" value="LARGE RIBOSOMAL SUBUNIT PROTEIN UL29C"/>
    <property type="match status" value="1"/>
</dbReference>
<dbReference type="Proteomes" id="UP001559623">
    <property type="component" value="Unassembled WGS sequence"/>
</dbReference>
<keyword evidence="7" id="KW-1185">Reference proteome</keyword>
<dbReference type="HAMAP" id="MF_00374">
    <property type="entry name" value="Ribosomal_uL29"/>
    <property type="match status" value="1"/>
</dbReference>
<proteinExistence type="inferred from homology"/>
<reference evidence="6 7" key="1">
    <citation type="submission" date="2023-04" db="EMBL/GenBank/DDBJ databases">
        <title>Genome Sequence of Selenomonas sputigena ATCC 33150.</title>
        <authorList>
            <person name="Miller D.P."/>
            <person name="Anvari S."/>
            <person name="Polson S.W."/>
            <person name="Macdonald M."/>
            <person name="Mcdowell J.V."/>
        </authorList>
    </citation>
    <scope>NUCLEOTIDE SEQUENCE [LARGE SCALE GENOMIC DNA]</scope>
    <source>
        <strain evidence="6 7">ATCC 33150</strain>
    </source>
</reference>
<evidence type="ECO:0000256" key="2">
    <source>
        <dbReference type="ARBA" id="ARBA00022980"/>
    </source>
</evidence>
<dbReference type="InterPro" id="IPR036049">
    <property type="entry name" value="Ribosomal_uL29_sf"/>
</dbReference>
<keyword evidence="3 5" id="KW-0687">Ribonucleoprotein</keyword>
<dbReference type="InterPro" id="IPR018254">
    <property type="entry name" value="Ribosomal_uL29_CS"/>
</dbReference>
<accession>A0ABV3X5Z4</accession>
<sequence length="69" mass="7857">MKVNEIRGLNAGELGEKLASLKEELFNLRFQHATGQLENPMRIKEVKKSIARIKTVQREMEGQAVYSAK</sequence>
<dbReference type="PANTHER" id="PTHR10916">
    <property type="entry name" value="60S RIBOSOMAL PROTEIN L35/50S RIBOSOMAL PROTEIN L29"/>
    <property type="match status" value="1"/>
</dbReference>
<name>A0ABV3X5Z4_9FIRM</name>
<protein>
    <recommendedName>
        <fullName evidence="4 5">Large ribosomal subunit protein uL29</fullName>
    </recommendedName>
</protein>
<dbReference type="CDD" id="cd00427">
    <property type="entry name" value="Ribosomal_L29_HIP"/>
    <property type="match status" value="1"/>
</dbReference>
<dbReference type="RefSeq" id="WP_368847350.1">
    <property type="nucleotide sequence ID" value="NZ_CP194411.1"/>
</dbReference>
<dbReference type="InterPro" id="IPR050063">
    <property type="entry name" value="Ribosomal_protein_uL29"/>
</dbReference>
<comment type="similarity">
    <text evidence="1 5">Belongs to the universal ribosomal protein uL29 family.</text>
</comment>
<dbReference type="GO" id="GO:0005840">
    <property type="term" value="C:ribosome"/>
    <property type="evidence" value="ECO:0007669"/>
    <property type="project" value="UniProtKB-KW"/>
</dbReference>